<protein>
    <submittedName>
        <fullName evidence="1">Uncharacterized protein</fullName>
    </submittedName>
</protein>
<dbReference type="AlphaFoldDB" id="A0AAD5SD70"/>
<evidence type="ECO:0000313" key="2">
    <source>
        <dbReference type="Proteomes" id="UP001212841"/>
    </source>
</evidence>
<name>A0AAD5SD70_9FUNG</name>
<proteinExistence type="predicted"/>
<keyword evidence="2" id="KW-1185">Reference proteome</keyword>
<gene>
    <name evidence="1" type="ORF">HK097_005864</name>
</gene>
<sequence>MLARRSNVKLTLGQVPEGTRAAPYSITTSYTHEDIAPHPSTLGFTSSGRYGWPHDDFEAYTTVDSDDANTLFRQIFYDRDGWPKSPMTGFDIEHRQVPGFDTPALIQGFNPTTAESIAWRTPTLMACHDPRWVKDYLREPEITKWGLAIEGDVKMLVNAGMTNLQGFQRSDDVIIWHQRHLGRQRQGYKVAMDWGAKEYLGIMNVTVTKGG</sequence>
<dbReference type="InterPro" id="IPR036397">
    <property type="entry name" value="RNaseH_sf"/>
</dbReference>
<organism evidence="1 2">
    <name type="scientific">Rhizophlyctis rosea</name>
    <dbReference type="NCBI Taxonomy" id="64517"/>
    <lineage>
        <taxon>Eukaryota</taxon>
        <taxon>Fungi</taxon>
        <taxon>Fungi incertae sedis</taxon>
        <taxon>Chytridiomycota</taxon>
        <taxon>Chytridiomycota incertae sedis</taxon>
        <taxon>Chytridiomycetes</taxon>
        <taxon>Rhizophlyctidales</taxon>
        <taxon>Rhizophlyctidaceae</taxon>
        <taxon>Rhizophlyctis</taxon>
    </lineage>
</organism>
<comment type="caution">
    <text evidence="1">The sequence shown here is derived from an EMBL/GenBank/DDBJ whole genome shotgun (WGS) entry which is preliminary data.</text>
</comment>
<dbReference type="EMBL" id="JADGJD010000275">
    <property type="protein sequence ID" value="KAJ3052692.1"/>
    <property type="molecule type" value="Genomic_DNA"/>
</dbReference>
<dbReference type="SUPFAM" id="SSF53098">
    <property type="entry name" value="Ribonuclease H-like"/>
    <property type="match status" value="1"/>
</dbReference>
<dbReference type="GO" id="GO:0003676">
    <property type="term" value="F:nucleic acid binding"/>
    <property type="evidence" value="ECO:0007669"/>
    <property type="project" value="InterPro"/>
</dbReference>
<accession>A0AAD5SD70</accession>
<dbReference type="Proteomes" id="UP001212841">
    <property type="component" value="Unassembled WGS sequence"/>
</dbReference>
<reference evidence="1" key="1">
    <citation type="submission" date="2020-05" db="EMBL/GenBank/DDBJ databases">
        <title>Phylogenomic resolution of chytrid fungi.</title>
        <authorList>
            <person name="Stajich J.E."/>
            <person name="Amses K."/>
            <person name="Simmons R."/>
            <person name="Seto K."/>
            <person name="Myers J."/>
            <person name="Bonds A."/>
            <person name="Quandt C.A."/>
            <person name="Barry K."/>
            <person name="Liu P."/>
            <person name="Grigoriev I."/>
            <person name="Longcore J.E."/>
            <person name="James T.Y."/>
        </authorList>
    </citation>
    <scope>NUCLEOTIDE SEQUENCE</scope>
    <source>
        <strain evidence="1">JEL0318</strain>
    </source>
</reference>
<dbReference type="Gene3D" id="3.30.420.10">
    <property type="entry name" value="Ribonuclease H-like superfamily/Ribonuclease H"/>
    <property type="match status" value="1"/>
</dbReference>
<dbReference type="InterPro" id="IPR012337">
    <property type="entry name" value="RNaseH-like_sf"/>
</dbReference>
<evidence type="ECO:0000313" key="1">
    <source>
        <dbReference type="EMBL" id="KAJ3052692.1"/>
    </source>
</evidence>